<name>A0A7J5UPN8_9MICO</name>
<sequence length="145" mass="15868">MDGALADLTMAAHFGYLLYFLLGGFVAWRWPRSIVAHVIAIAWGGLALLFRWDCPLTLLENDLRRRAGEPGLSPGGFIKTYLTGHLYPADRVALVRLGAAAVVLLSWVGFVLIVRSRVRAPSPGGAGSRRAGPDGRQLRNRPRYT</sequence>
<reference evidence="3 4" key="1">
    <citation type="submission" date="2019-10" db="EMBL/GenBank/DDBJ databases">
        <title>Georgenia wutianyii sp. nov. and Georgenia yuyongxinii sp. nov. isolated from plateau pika (Ochotona curzoniae) in the Qinghai-Tibet plateau of China.</title>
        <authorList>
            <person name="Tian Z."/>
        </authorList>
    </citation>
    <scope>NUCLEOTIDE SEQUENCE [LARGE SCALE GENOMIC DNA]</scope>
    <source>
        <strain evidence="3 4">DSM 21501</strain>
    </source>
</reference>
<evidence type="ECO:0000313" key="3">
    <source>
        <dbReference type="EMBL" id="KAE8763903.1"/>
    </source>
</evidence>
<protein>
    <submittedName>
        <fullName evidence="3">DUF2784 family protein</fullName>
    </submittedName>
</protein>
<comment type="caution">
    <text evidence="3">The sequence shown here is derived from an EMBL/GenBank/DDBJ whole genome shotgun (WGS) entry which is preliminary data.</text>
</comment>
<keyword evidence="2" id="KW-0812">Transmembrane</keyword>
<dbReference type="EMBL" id="WHJE01000050">
    <property type="protein sequence ID" value="KAE8763903.1"/>
    <property type="molecule type" value="Genomic_DNA"/>
</dbReference>
<dbReference type="InterPro" id="IPR021218">
    <property type="entry name" value="DUF2784"/>
</dbReference>
<feature type="region of interest" description="Disordered" evidence="1">
    <location>
        <begin position="121"/>
        <end position="145"/>
    </location>
</feature>
<organism evidence="3 4">
    <name type="scientific">Georgenia thermotolerans</name>
    <dbReference type="NCBI Taxonomy" id="527326"/>
    <lineage>
        <taxon>Bacteria</taxon>
        <taxon>Bacillati</taxon>
        <taxon>Actinomycetota</taxon>
        <taxon>Actinomycetes</taxon>
        <taxon>Micrococcales</taxon>
        <taxon>Bogoriellaceae</taxon>
        <taxon>Georgenia</taxon>
    </lineage>
</organism>
<dbReference type="OrthoDB" id="370375at2"/>
<feature type="transmembrane region" description="Helical" evidence="2">
    <location>
        <begin position="93"/>
        <end position="114"/>
    </location>
</feature>
<gene>
    <name evidence="3" type="ORF">GB883_11640</name>
</gene>
<evidence type="ECO:0000256" key="1">
    <source>
        <dbReference type="SAM" id="MobiDB-lite"/>
    </source>
</evidence>
<evidence type="ECO:0000256" key="2">
    <source>
        <dbReference type="SAM" id="Phobius"/>
    </source>
</evidence>
<feature type="transmembrane region" description="Helical" evidence="2">
    <location>
        <begin position="6"/>
        <end position="27"/>
    </location>
</feature>
<dbReference type="AlphaFoldDB" id="A0A7J5UPN8"/>
<keyword evidence="4" id="KW-1185">Reference proteome</keyword>
<accession>A0A7J5UPN8</accession>
<dbReference type="Pfam" id="PF10861">
    <property type="entry name" value="DUF2784"/>
    <property type="match status" value="1"/>
</dbReference>
<proteinExistence type="predicted"/>
<dbReference type="Proteomes" id="UP000451860">
    <property type="component" value="Unassembled WGS sequence"/>
</dbReference>
<evidence type="ECO:0000313" key="4">
    <source>
        <dbReference type="Proteomes" id="UP000451860"/>
    </source>
</evidence>
<keyword evidence="2" id="KW-0472">Membrane</keyword>
<keyword evidence="2" id="KW-1133">Transmembrane helix</keyword>
<dbReference type="RefSeq" id="WP_152203544.1">
    <property type="nucleotide sequence ID" value="NZ_VUKF01000030.1"/>
</dbReference>
<feature type="transmembrane region" description="Helical" evidence="2">
    <location>
        <begin position="34"/>
        <end position="52"/>
    </location>
</feature>